<dbReference type="PANTHER" id="PTHR36503">
    <property type="entry name" value="BLR2520 PROTEIN"/>
    <property type="match status" value="1"/>
</dbReference>
<dbReference type="PATRIC" id="fig|82380.11.peg.1778"/>
<evidence type="ECO:0000313" key="2">
    <source>
        <dbReference type="EMBL" id="KJL29116.1"/>
    </source>
</evidence>
<name>A0A0F0LC15_9MICO</name>
<dbReference type="PANTHER" id="PTHR36503:SF3">
    <property type="entry name" value="BLR0126 PROTEIN"/>
    <property type="match status" value="1"/>
</dbReference>
<dbReference type="AlphaFoldDB" id="A0A0F0LC15"/>
<organism evidence="2 3">
    <name type="scientific">Microbacterium oxydans</name>
    <dbReference type="NCBI Taxonomy" id="82380"/>
    <lineage>
        <taxon>Bacteria</taxon>
        <taxon>Bacillati</taxon>
        <taxon>Actinomycetota</taxon>
        <taxon>Actinomycetes</taxon>
        <taxon>Micrococcales</taxon>
        <taxon>Microbacteriaceae</taxon>
        <taxon>Microbacterium</taxon>
    </lineage>
</organism>
<proteinExistence type="predicted"/>
<dbReference type="InterPro" id="IPR004360">
    <property type="entry name" value="Glyas_Fos-R_dOase_dom"/>
</dbReference>
<gene>
    <name evidence="2" type="ORF">RS83_01741</name>
</gene>
<dbReference type="InterPro" id="IPR037523">
    <property type="entry name" value="VOC_core"/>
</dbReference>
<dbReference type="Proteomes" id="UP000033640">
    <property type="component" value="Unassembled WGS sequence"/>
</dbReference>
<evidence type="ECO:0000259" key="1">
    <source>
        <dbReference type="PROSITE" id="PS51819"/>
    </source>
</evidence>
<accession>A0A0F0LC15</accession>
<comment type="caution">
    <text evidence="2">The sequence shown here is derived from an EMBL/GenBank/DDBJ whole genome shotgun (WGS) entry which is preliminary data.</text>
</comment>
<dbReference type="InterPro" id="IPR029068">
    <property type="entry name" value="Glyas_Bleomycin-R_OHBP_Dase"/>
</dbReference>
<protein>
    <submittedName>
        <fullName evidence="2">Glyoxalase-like domain protein</fullName>
    </submittedName>
</protein>
<reference evidence="2 3" key="1">
    <citation type="submission" date="2015-02" db="EMBL/GenBank/DDBJ databases">
        <title>Draft genome sequences of ten Microbacterium spp. with emphasis on heavy metal contaminated environments.</title>
        <authorList>
            <person name="Corretto E."/>
        </authorList>
    </citation>
    <scope>NUCLEOTIDE SEQUENCE [LARGE SCALE GENOMIC DNA]</scope>
    <source>
        <strain evidence="2 3">BEL4b</strain>
    </source>
</reference>
<dbReference type="EMBL" id="JYIW01000024">
    <property type="protein sequence ID" value="KJL29116.1"/>
    <property type="molecule type" value="Genomic_DNA"/>
</dbReference>
<feature type="domain" description="VOC" evidence="1">
    <location>
        <begin position="21"/>
        <end position="145"/>
    </location>
</feature>
<evidence type="ECO:0000313" key="3">
    <source>
        <dbReference type="Proteomes" id="UP000033640"/>
    </source>
</evidence>
<dbReference type="Gene3D" id="3.10.180.10">
    <property type="entry name" value="2,3-Dihydroxybiphenyl 1,2-Dioxygenase, domain 1"/>
    <property type="match status" value="1"/>
</dbReference>
<dbReference type="Pfam" id="PF00903">
    <property type="entry name" value="Glyoxalase"/>
    <property type="match status" value="1"/>
</dbReference>
<sequence>MAVLFTTPLFASPYGETMTLRFGFIGIVTHDMAASLAFYRALGVSIDEGQDDAPHVDATLDGGVTIAWDTIETIRGFDPGFVPATGGHRIALAFDLGTPDEVDAAFAAIVAAGYPAHVEPWDAHWGQRYATLLDPDGNSVDLYAALPAN</sequence>
<dbReference type="SUPFAM" id="SSF54593">
    <property type="entry name" value="Glyoxalase/Bleomycin resistance protein/Dihydroxybiphenyl dioxygenase"/>
    <property type="match status" value="1"/>
</dbReference>
<dbReference type="PROSITE" id="PS51819">
    <property type="entry name" value="VOC"/>
    <property type="match status" value="1"/>
</dbReference>